<feature type="non-terminal residue" evidence="1">
    <location>
        <position position="157"/>
    </location>
</feature>
<name>A0ABQ7P0Q4_9HYPO</name>
<evidence type="ECO:0000313" key="1">
    <source>
        <dbReference type="EMBL" id="KAG5949978.1"/>
    </source>
</evidence>
<proteinExistence type="predicted"/>
<dbReference type="Gene3D" id="2.60.120.260">
    <property type="entry name" value="Galactose-binding domain-like"/>
    <property type="match status" value="1"/>
</dbReference>
<organism evidence="1 2">
    <name type="scientific">Claviceps arundinis</name>
    <dbReference type="NCBI Taxonomy" id="1623583"/>
    <lineage>
        <taxon>Eukaryota</taxon>
        <taxon>Fungi</taxon>
        <taxon>Dikarya</taxon>
        <taxon>Ascomycota</taxon>
        <taxon>Pezizomycotina</taxon>
        <taxon>Sordariomycetes</taxon>
        <taxon>Hypocreomycetidae</taxon>
        <taxon>Hypocreales</taxon>
        <taxon>Clavicipitaceae</taxon>
        <taxon>Claviceps</taxon>
    </lineage>
</organism>
<dbReference type="Proteomes" id="UP000742024">
    <property type="component" value="Unassembled WGS sequence"/>
</dbReference>
<evidence type="ECO:0000313" key="2">
    <source>
        <dbReference type="Proteomes" id="UP000742024"/>
    </source>
</evidence>
<sequence length="157" mass="17605">MSTFVGDIVTVTPLNGVFEAAWLMERGETYYMIHAANNVGKEYSSARAGTKPTYQRQQLAVASSSPPCIERYWIEAVHDQKIASNPLPPEYWSTYRDDGNMPVQSTVTYSWMAEQELHGVGMSFFADSPAGSVEGVAPPTEWFVETRVQKQQWVLDC</sequence>
<comment type="caution">
    <text evidence="1">The sequence shown here is derived from an EMBL/GenBank/DDBJ whole genome shotgun (WGS) entry which is preliminary data.</text>
</comment>
<keyword evidence="2" id="KW-1185">Reference proteome</keyword>
<protein>
    <submittedName>
        <fullName evidence="1">Uncharacterized protein</fullName>
    </submittedName>
</protein>
<accession>A0ABQ7P0Q4</accession>
<reference evidence="1 2" key="1">
    <citation type="journal article" date="2020" name="bioRxiv">
        <title>Whole genome comparisons of ergot fungi reveals the divergence and evolution of species within the genus Claviceps are the result of varying mechanisms driving genome evolution and host range expansion.</title>
        <authorList>
            <person name="Wyka S.A."/>
            <person name="Mondo S.J."/>
            <person name="Liu M."/>
            <person name="Dettman J."/>
            <person name="Nalam V."/>
            <person name="Broders K.D."/>
        </authorList>
    </citation>
    <scope>NUCLEOTIDE SEQUENCE [LARGE SCALE GENOMIC DNA]</scope>
    <source>
        <strain evidence="1 2">LM583</strain>
    </source>
</reference>
<dbReference type="EMBL" id="SRPR01000954">
    <property type="protein sequence ID" value="KAG5949978.1"/>
    <property type="molecule type" value="Genomic_DNA"/>
</dbReference>
<gene>
    <name evidence="1" type="ORF">E4U57_008136</name>
</gene>